<feature type="domain" description="PAC" evidence="5">
    <location>
        <begin position="78"/>
        <end position="130"/>
    </location>
</feature>
<feature type="domain" description="Methyl-accepting transducer" evidence="3">
    <location>
        <begin position="253"/>
        <end position="482"/>
    </location>
</feature>
<dbReference type="AlphaFoldDB" id="A0A857C4B4"/>
<dbReference type="PROSITE" id="PS50111">
    <property type="entry name" value="CHEMOTAXIS_TRANSDUC_2"/>
    <property type="match status" value="1"/>
</dbReference>
<dbReference type="InterPro" id="IPR035965">
    <property type="entry name" value="PAS-like_dom_sf"/>
</dbReference>
<dbReference type="CDD" id="cd00130">
    <property type="entry name" value="PAS"/>
    <property type="match status" value="2"/>
</dbReference>
<dbReference type="SUPFAM" id="SSF58104">
    <property type="entry name" value="Methyl-accepting chemotaxis protein (MCP) signaling domain"/>
    <property type="match status" value="1"/>
</dbReference>
<evidence type="ECO:0000259" key="6">
    <source>
        <dbReference type="PROSITE" id="PS50192"/>
    </source>
</evidence>
<dbReference type="InterPro" id="IPR013655">
    <property type="entry name" value="PAS_fold_3"/>
</dbReference>
<dbReference type="Pfam" id="PF08447">
    <property type="entry name" value="PAS_3"/>
    <property type="match status" value="2"/>
</dbReference>
<dbReference type="EMBL" id="CP046908">
    <property type="protein sequence ID" value="QGZ33701.1"/>
    <property type="molecule type" value="Genomic_DNA"/>
</dbReference>
<evidence type="ECO:0000256" key="2">
    <source>
        <dbReference type="PROSITE-ProRule" id="PRU00284"/>
    </source>
</evidence>
<dbReference type="SMART" id="SM00091">
    <property type="entry name" value="PAS"/>
    <property type="match status" value="2"/>
</dbReference>
<dbReference type="PROSITE" id="PS50112">
    <property type="entry name" value="PAS"/>
    <property type="match status" value="2"/>
</dbReference>
<feature type="domain" description="T-SNARE coiled-coil homology" evidence="6">
    <location>
        <begin position="405"/>
        <end position="467"/>
    </location>
</feature>
<dbReference type="SMART" id="SM00283">
    <property type="entry name" value="MA"/>
    <property type="match status" value="1"/>
</dbReference>
<dbReference type="PRINTS" id="PR00260">
    <property type="entry name" value="CHEMTRNSDUCR"/>
</dbReference>
<dbReference type="SUPFAM" id="SSF55785">
    <property type="entry name" value="PYP-like sensor domain (PAS domain)"/>
    <property type="match status" value="2"/>
</dbReference>
<organism evidence="7 8">
    <name type="scientific">Stappia indica</name>
    <dbReference type="NCBI Taxonomy" id="538381"/>
    <lineage>
        <taxon>Bacteria</taxon>
        <taxon>Pseudomonadati</taxon>
        <taxon>Pseudomonadota</taxon>
        <taxon>Alphaproteobacteria</taxon>
        <taxon>Hyphomicrobiales</taxon>
        <taxon>Stappiaceae</taxon>
        <taxon>Stappia</taxon>
    </lineage>
</organism>
<dbReference type="GO" id="GO:0007165">
    <property type="term" value="P:signal transduction"/>
    <property type="evidence" value="ECO:0007669"/>
    <property type="project" value="UniProtKB-KW"/>
</dbReference>
<dbReference type="PANTHER" id="PTHR24422">
    <property type="entry name" value="CHEMOTAXIS PROTEIN METHYLTRANSFERASE"/>
    <property type="match status" value="1"/>
</dbReference>
<dbReference type="OrthoDB" id="9765776at2"/>
<feature type="domain" description="PAS" evidence="4">
    <location>
        <begin position="25"/>
        <end position="61"/>
    </location>
</feature>
<proteinExistence type="inferred from homology"/>
<name>A0A857C4B4_9HYPH</name>
<dbReference type="InterPro" id="IPR004089">
    <property type="entry name" value="MCPsignal_dom"/>
</dbReference>
<evidence type="ECO:0000256" key="1">
    <source>
        <dbReference type="ARBA" id="ARBA00029447"/>
    </source>
</evidence>
<keyword evidence="2" id="KW-0807">Transducer</keyword>
<dbReference type="InterPro" id="IPR050903">
    <property type="entry name" value="Bact_Chemotaxis_MeTrfase"/>
</dbReference>
<evidence type="ECO:0000313" key="7">
    <source>
        <dbReference type="EMBL" id="QGZ33701.1"/>
    </source>
</evidence>
<dbReference type="RefSeq" id="WP_158192706.1">
    <property type="nucleotide sequence ID" value="NZ_CP046908.1"/>
</dbReference>
<evidence type="ECO:0000313" key="8">
    <source>
        <dbReference type="Proteomes" id="UP000435648"/>
    </source>
</evidence>
<dbReference type="GO" id="GO:0006935">
    <property type="term" value="P:chemotaxis"/>
    <property type="evidence" value="ECO:0007669"/>
    <property type="project" value="InterPro"/>
</dbReference>
<dbReference type="GO" id="GO:0004888">
    <property type="term" value="F:transmembrane signaling receptor activity"/>
    <property type="evidence" value="ECO:0007669"/>
    <property type="project" value="InterPro"/>
</dbReference>
<sequence>MFYSGKTAFIEAIGRSQALIEFKPDGTIIDANENFLKAVGYALEEIRGKHHRMFVRPSERDSAEYRAFWTQLARGEKYAGEFRRIGKDGRDIWLQATYTPVFDRAGRTVKVVKIASDISDAKRHNLEVAGEIEAIRRSQAVISFAMDGTILDANDNFLQAMGYRLDEIVGKNHRMFVSEEYARSPEYRGFWEELRAGRYQADEFLRFGKGGKEVWIQASYNPILDEDGKPVKVVKFATDRTAQVQLRRRREAVQKQIDGDLDSVVAAITLASAQATDASASSLQASGNVQAVASATEELVASIGEINRQVDQAMHVAGRAVEEARNSSAVMTGLAANARKIGEVLELIDTIASQTNLLALNATIEAARAGEAGKGFAVVAGEVKNLAAQTSKATEDINARIVSVQESSSQAEGSIHAIMKIIQEISDISASVAAAIEEQSAVTRDISGNMQQAHAGVVAISGNMQSLSAETERVEQATVKVREASRSIA</sequence>
<reference evidence="7 8" key="1">
    <citation type="submission" date="2019-12" db="EMBL/GenBank/DDBJ databases">
        <title>The genome of Stappia indica PHM037.</title>
        <authorList>
            <person name="Kacar D."/>
            <person name="Galan B."/>
            <person name="Canedo L."/>
            <person name="Rodriguez P."/>
            <person name="de la Calle F."/>
            <person name="Garcia J.L."/>
        </authorList>
    </citation>
    <scope>NUCLEOTIDE SEQUENCE [LARGE SCALE GENOMIC DNA]</scope>
    <source>
        <strain evidence="7 8">PHM037</strain>
    </source>
</reference>
<dbReference type="InterPro" id="IPR000014">
    <property type="entry name" value="PAS"/>
</dbReference>
<evidence type="ECO:0000259" key="3">
    <source>
        <dbReference type="PROSITE" id="PS50111"/>
    </source>
</evidence>
<dbReference type="Proteomes" id="UP000435648">
    <property type="component" value="Chromosome"/>
</dbReference>
<dbReference type="KEGG" id="siw:GH266_03775"/>
<dbReference type="PROSITE" id="PS50113">
    <property type="entry name" value="PAC"/>
    <property type="match status" value="2"/>
</dbReference>
<protein>
    <submittedName>
        <fullName evidence="7">PAS domain S-box protein</fullName>
    </submittedName>
</protein>
<dbReference type="SMART" id="SM00086">
    <property type="entry name" value="PAC"/>
    <property type="match status" value="2"/>
</dbReference>
<dbReference type="InterPro" id="IPR000700">
    <property type="entry name" value="PAS-assoc_C"/>
</dbReference>
<evidence type="ECO:0000259" key="4">
    <source>
        <dbReference type="PROSITE" id="PS50112"/>
    </source>
</evidence>
<dbReference type="InterPro" id="IPR004090">
    <property type="entry name" value="Chemotax_Me-accpt_rcpt"/>
</dbReference>
<gene>
    <name evidence="7" type="ORF">GH266_03775</name>
</gene>
<dbReference type="PANTHER" id="PTHR24422:SF10">
    <property type="entry name" value="CHEMOTAXIS PROTEIN METHYLTRANSFERASE 2"/>
    <property type="match status" value="1"/>
</dbReference>
<dbReference type="InterPro" id="IPR000727">
    <property type="entry name" value="T_SNARE_dom"/>
</dbReference>
<dbReference type="Gene3D" id="1.10.287.950">
    <property type="entry name" value="Methyl-accepting chemotaxis protein"/>
    <property type="match status" value="1"/>
</dbReference>
<evidence type="ECO:0000259" key="5">
    <source>
        <dbReference type="PROSITE" id="PS50113"/>
    </source>
</evidence>
<dbReference type="GO" id="GO:0016020">
    <property type="term" value="C:membrane"/>
    <property type="evidence" value="ECO:0007669"/>
    <property type="project" value="InterPro"/>
</dbReference>
<dbReference type="InterPro" id="IPR001610">
    <property type="entry name" value="PAC"/>
</dbReference>
<comment type="similarity">
    <text evidence="1">Belongs to the methyl-accepting chemotaxis (MCP) protein family.</text>
</comment>
<dbReference type="Gene3D" id="3.30.450.20">
    <property type="entry name" value="PAS domain"/>
    <property type="match status" value="2"/>
</dbReference>
<dbReference type="Pfam" id="PF00015">
    <property type="entry name" value="MCPsignal"/>
    <property type="match status" value="1"/>
</dbReference>
<feature type="domain" description="PAS" evidence="4">
    <location>
        <begin position="141"/>
        <end position="172"/>
    </location>
</feature>
<dbReference type="NCBIfam" id="TIGR00229">
    <property type="entry name" value="sensory_box"/>
    <property type="match status" value="2"/>
</dbReference>
<feature type="domain" description="PAC" evidence="5">
    <location>
        <begin position="200"/>
        <end position="252"/>
    </location>
</feature>
<dbReference type="PROSITE" id="PS50192">
    <property type="entry name" value="T_SNARE"/>
    <property type="match status" value="1"/>
</dbReference>
<accession>A0A857C4B4</accession>